<feature type="region of interest" description="Disordered" evidence="1">
    <location>
        <begin position="35"/>
        <end position="60"/>
    </location>
</feature>
<evidence type="ECO:0000256" key="1">
    <source>
        <dbReference type="SAM" id="MobiDB-lite"/>
    </source>
</evidence>
<dbReference type="AlphaFoldDB" id="A0A167NKY4"/>
<protein>
    <submittedName>
        <fullName evidence="2">Uncharacterized protein</fullName>
    </submittedName>
</protein>
<comment type="caution">
    <text evidence="2">The sequence shown here is derived from an EMBL/GenBank/DDBJ whole genome shotgun (WGS) entry which is preliminary data.</text>
</comment>
<feature type="region of interest" description="Disordered" evidence="1">
    <location>
        <begin position="365"/>
        <end position="607"/>
    </location>
</feature>
<evidence type="ECO:0000313" key="2">
    <source>
        <dbReference type="EMBL" id="OAA55667.1"/>
    </source>
</evidence>
<dbReference type="RefSeq" id="XP_018701391.1">
    <property type="nucleotide sequence ID" value="XM_018851375.1"/>
</dbReference>
<organism evidence="2 3">
    <name type="scientific">Cordyceps fumosorosea (strain ARSEF 2679)</name>
    <name type="common">Isaria fumosorosea</name>
    <dbReference type="NCBI Taxonomy" id="1081104"/>
    <lineage>
        <taxon>Eukaryota</taxon>
        <taxon>Fungi</taxon>
        <taxon>Dikarya</taxon>
        <taxon>Ascomycota</taxon>
        <taxon>Pezizomycotina</taxon>
        <taxon>Sordariomycetes</taxon>
        <taxon>Hypocreomycetidae</taxon>
        <taxon>Hypocreales</taxon>
        <taxon>Cordycipitaceae</taxon>
        <taxon>Cordyceps</taxon>
    </lineage>
</organism>
<evidence type="ECO:0000313" key="3">
    <source>
        <dbReference type="Proteomes" id="UP000076744"/>
    </source>
</evidence>
<feature type="compositionally biased region" description="Low complexity" evidence="1">
    <location>
        <begin position="528"/>
        <end position="538"/>
    </location>
</feature>
<sequence>MALFEDPGTLRRAVESSAVPVLEALEANSALLARERGRFDAESPPPYASSTEDDPDLDPGYLPDRDLQKIMDAPLTDEEIETVAEIAIQHYYAGRKIWGEHRGQLKYLENAFEVPGPDPPLTYLLRSHVHEHRLHLLARSAVRKRWQALGVWNDDWGTLKSDDHHIEGIPWHSCTRGDDGKILEWEWAKQDIPHDETHPAWRAVLLRRGLKRGEHLVPPPRRNPSRDSSAGERDSFITSRPWFQFSLCLAEEIQRASRLTARQMSRANLPRPLQRVMRAQWEKQGLWKPQWDLHRPSVRPGWKWPHESPSPEPEEFEEYDADALEEDLSPFERDEYKRLGPKPPEKSALEFFPWWLQDFVQEREEHETLKREGKTTEPPPRYSRAAAKVKTTARRIKSSAEPTRRSSRVLKMQEKQQRELAEKEEKEEQERRAREAAAAAKQTASKGKTTAKGIRPAARGAKTAAKDTTKSMVRGPKAGLKGTAKPLARGVNAAAKGTTRTTVKDTKTSVRGVKAATKSTTKPLAQGAKATAKGTTRTAAKDTKTLAGTSAKTAAKGARTAAKDANTSVRGTRTAAKGATRAAAAKGATTSSEGSKTPARGTKRKRR</sequence>
<dbReference type="OrthoDB" id="4869601at2759"/>
<dbReference type="Proteomes" id="UP000076744">
    <property type="component" value="Unassembled WGS sequence"/>
</dbReference>
<accession>A0A167NKY4</accession>
<dbReference type="EMBL" id="AZHB01000024">
    <property type="protein sequence ID" value="OAA55667.1"/>
    <property type="molecule type" value="Genomic_DNA"/>
</dbReference>
<keyword evidence="3" id="KW-1185">Reference proteome</keyword>
<feature type="compositionally biased region" description="Basic and acidic residues" evidence="1">
    <location>
        <begin position="411"/>
        <end position="435"/>
    </location>
</feature>
<feature type="compositionally biased region" description="Basic and acidic residues" evidence="1">
    <location>
        <begin position="365"/>
        <end position="375"/>
    </location>
</feature>
<reference evidence="2 3" key="1">
    <citation type="journal article" date="2016" name="Genome Biol. Evol.">
        <title>Divergent and convergent evolution of fungal pathogenicity.</title>
        <authorList>
            <person name="Shang Y."/>
            <person name="Xiao G."/>
            <person name="Zheng P."/>
            <person name="Cen K."/>
            <person name="Zhan S."/>
            <person name="Wang C."/>
        </authorList>
    </citation>
    <scope>NUCLEOTIDE SEQUENCE [LARGE SCALE GENOMIC DNA]</scope>
    <source>
        <strain evidence="2 3">ARSEF 2679</strain>
    </source>
</reference>
<dbReference type="GeneID" id="30024064"/>
<feature type="compositionally biased region" description="Low complexity" evidence="1">
    <location>
        <begin position="545"/>
        <end position="590"/>
    </location>
</feature>
<name>A0A167NKY4_CORFA</name>
<gene>
    <name evidence="2" type="ORF">ISF_07772</name>
</gene>
<proteinExistence type="predicted"/>